<sequence>MIFASVLLILVAVVLLVVGLANGSSPLLTTSIAASLLAAVALVAGARQAAANRATADRTNGPRIRTEPAGTPYGARPGEPEIPVQHIPSTVVAGGDGWRQPPGPPVADPSEPPTADGHARPGQREPSDGVGDDPTPTSPAGGDPLDDEPPAQHVSPADLDRLARLDDPVRVVDGRPRFHLRGCLHLLDRDDEALPVAEAVELGFTPCAGCAPATVLLADAEPG</sequence>
<proteinExistence type="predicted"/>
<keyword evidence="3" id="KW-1185">Reference proteome</keyword>
<protein>
    <recommendedName>
        <fullName evidence="4">Clumping factor A</fullName>
    </recommendedName>
</protein>
<evidence type="ECO:0008006" key="4">
    <source>
        <dbReference type="Google" id="ProtNLM"/>
    </source>
</evidence>
<evidence type="ECO:0000256" key="1">
    <source>
        <dbReference type="SAM" id="MobiDB-lite"/>
    </source>
</evidence>
<evidence type="ECO:0000313" key="2">
    <source>
        <dbReference type="EMBL" id="SCL61758.1"/>
    </source>
</evidence>
<dbReference type="STRING" id="227316.GA0070604_4586"/>
<dbReference type="OrthoDB" id="3638805at2"/>
<feature type="region of interest" description="Disordered" evidence="1">
    <location>
        <begin position="51"/>
        <end position="161"/>
    </location>
</feature>
<dbReference type="Proteomes" id="UP000199696">
    <property type="component" value="Unassembled WGS sequence"/>
</dbReference>
<dbReference type="EMBL" id="FMHY01000002">
    <property type="protein sequence ID" value="SCL61758.1"/>
    <property type="molecule type" value="Genomic_DNA"/>
</dbReference>
<dbReference type="AlphaFoldDB" id="A0A1C6V651"/>
<feature type="compositionally biased region" description="Basic and acidic residues" evidence="1">
    <location>
        <begin position="117"/>
        <end position="127"/>
    </location>
</feature>
<feature type="compositionally biased region" description="Pro residues" evidence="1">
    <location>
        <begin position="101"/>
        <end position="112"/>
    </location>
</feature>
<accession>A0A1C6V651</accession>
<name>A0A1C6V651_9ACTN</name>
<gene>
    <name evidence="2" type="ORF">GA0070604_4586</name>
</gene>
<dbReference type="RefSeq" id="WP_091122162.1">
    <property type="nucleotide sequence ID" value="NZ_FMHY01000002.1"/>
</dbReference>
<evidence type="ECO:0000313" key="3">
    <source>
        <dbReference type="Proteomes" id="UP000199696"/>
    </source>
</evidence>
<reference evidence="3" key="1">
    <citation type="submission" date="2016-06" db="EMBL/GenBank/DDBJ databases">
        <authorList>
            <person name="Varghese N."/>
            <person name="Submissions Spin"/>
        </authorList>
    </citation>
    <scope>NUCLEOTIDE SEQUENCE [LARGE SCALE GENOMIC DNA]</scope>
    <source>
        <strain evidence="3">DSM 44814</strain>
    </source>
</reference>
<organism evidence="2 3">
    <name type="scientific">Micromonospora eburnea</name>
    <dbReference type="NCBI Taxonomy" id="227316"/>
    <lineage>
        <taxon>Bacteria</taxon>
        <taxon>Bacillati</taxon>
        <taxon>Actinomycetota</taxon>
        <taxon>Actinomycetes</taxon>
        <taxon>Micromonosporales</taxon>
        <taxon>Micromonosporaceae</taxon>
        <taxon>Micromonospora</taxon>
    </lineage>
</organism>